<evidence type="ECO:0000313" key="1">
    <source>
        <dbReference type="EMBL" id="PHQ48219.1"/>
    </source>
</evidence>
<dbReference type="RefSeq" id="WP_099202738.1">
    <property type="nucleotide sequence ID" value="NZ_JBIRXA010000010.1"/>
</dbReference>
<protein>
    <submittedName>
        <fullName evidence="1">Uncharacterized protein</fullName>
    </submittedName>
</protein>
<dbReference type="OrthoDB" id="5180560at2"/>
<keyword evidence="2" id="KW-1185">Reference proteome</keyword>
<accession>A0A2G1XAL6</accession>
<evidence type="ECO:0000313" key="2">
    <source>
        <dbReference type="Proteomes" id="UP000222531"/>
    </source>
</evidence>
<proteinExistence type="predicted"/>
<name>A0A2G1XAL6_STRCJ</name>
<sequence>MTGGRTGGELVPAGAGRRVLVVGPRVAFSARLAAALRARGIGTEITTAAAEADPGELRGYGAVSFDRTVGEDARAAVRAAFAAAGSRALFVEPLAPVVPLVAAQLEQALHSGCRTRRRRLTGLRAEPGRVRLDLAEACRVRVTGYGSGRLRRGRARELLDDRLEAGGHHVALPRGVAFVVARTYDDVLVVSAAATDIEWGAGPPTG</sequence>
<reference evidence="1 2" key="1">
    <citation type="journal article" date="2017" name="Biochemistry">
        <title>Identification of the Biosynthetic Pathway for the Antibiotic Bicyclomycin.</title>
        <authorList>
            <person name="Patteson J."/>
            <person name="Cai W."/>
            <person name="Johnson R.A."/>
            <person name="Santa Maria K."/>
            <person name="Li B."/>
        </authorList>
    </citation>
    <scope>NUCLEOTIDE SEQUENCE [LARGE SCALE GENOMIC DNA]</scope>
    <source>
        <strain evidence="1 2">ATCC 21532</strain>
    </source>
</reference>
<gene>
    <name evidence="1" type="ORF">BLA24_32905</name>
</gene>
<dbReference type="Proteomes" id="UP000222531">
    <property type="component" value="Unassembled WGS sequence"/>
</dbReference>
<dbReference type="AlphaFoldDB" id="A0A2G1XAL6"/>
<comment type="caution">
    <text evidence="1">The sequence shown here is derived from an EMBL/GenBank/DDBJ whole genome shotgun (WGS) entry which is preliminary data.</text>
</comment>
<organism evidence="1 2">
    <name type="scientific">Streptomyces cinnamoneus</name>
    <name type="common">Streptoverticillium cinnamoneum</name>
    <dbReference type="NCBI Taxonomy" id="53446"/>
    <lineage>
        <taxon>Bacteria</taxon>
        <taxon>Bacillati</taxon>
        <taxon>Actinomycetota</taxon>
        <taxon>Actinomycetes</taxon>
        <taxon>Kitasatosporales</taxon>
        <taxon>Streptomycetaceae</taxon>
        <taxon>Streptomyces</taxon>
        <taxon>Streptomyces cinnamoneus group</taxon>
    </lineage>
</organism>
<dbReference type="EMBL" id="NHZO01000168">
    <property type="protein sequence ID" value="PHQ48219.1"/>
    <property type="molecule type" value="Genomic_DNA"/>
</dbReference>